<reference evidence="1 2" key="1">
    <citation type="journal article" date="2024" name="Chem. Sci.">
        <title>Discovery of megapolipeptins by genome mining of a Burkholderiales bacteria collection.</title>
        <authorList>
            <person name="Paulo B.S."/>
            <person name="Recchia M.J.J."/>
            <person name="Lee S."/>
            <person name="Fergusson C.H."/>
            <person name="Romanowski S.B."/>
            <person name="Hernandez A."/>
            <person name="Krull N."/>
            <person name="Liu D.Y."/>
            <person name="Cavanagh H."/>
            <person name="Bos A."/>
            <person name="Gray C.A."/>
            <person name="Murphy B.T."/>
            <person name="Linington R.G."/>
            <person name="Eustaquio A.S."/>
        </authorList>
    </citation>
    <scope>NUCLEOTIDE SEQUENCE [LARGE SCALE GENOMIC DNA]</scope>
    <source>
        <strain evidence="1 2">RL18-126-BIB-B</strain>
    </source>
</reference>
<dbReference type="Proteomes" id="UP001629235">
    <property type="component" value="Unassembled WGS sequence"/>
</dbReference>
<name>A0ACC7N893_9BURK</name>
<organism evidence="1 2">
    <name type="scientific">Paraburkholderia rhynchosiae</name>
    <dbReference type="NCBI Taxonomy" id="487049"/>
    <lineage>
        <taxon>Bacteria</taxon>
        <taxon>Pseudomonadati</taxon>
        <taxon>Pseudomonadota</taxon>
        <taxon>Betaproteobacteria</taxon>
        <taxon>Burkholderiales</taxon>
        <taxon>Burkholderiaceae</taxon>
        <taxon>Paraburkholderia</taxon>
    </lineage>
</organism>
<proteinExistence type="predicted"/>
<keyword evidence="2" id="KW-1185">Reference proteome</keyword>
<evidence type="ECO:0000313" key="2">
    <source>
        <dbReference type="Proteomes" id="UP001629235"/>
    </source>
</evidence>
<dbReference type="EMBL" id="JAQQDW010000013">
    <property type="protein sequence ID" value="MFM0103657.1"/>
    <property type="molecule type" value="Genomic_DNA"/>
</dbReference>
<sequence>MRPWLWLATKNCDSRIFQNLSVVEITDQILKESYPYPVEMRLGAPGLKNGYPKRDYVRQFWQSDYEYLSMLWREWGIYYLFDGMTLVLCDSPGSHRKHDNAYDTIRYQAPDGTRIDEEHRPKKKPRCAGETAIVVGPDDQPMWVDSYARIKIRFVWDRLSPDDQNASCWVRVSSPWQGNGFGAIYLPRIGQEITVSYHEGDVDKPYVSDRMVNNRNQPPWNLPDNQALSGMLSRGLNGGQSNHVALDDTPGKLQAQIASDHAQSRLVLGYNTRVVSGAGRRDARGEGWELATNAHGVARANMGIVLTTEARDGATAPAKDMGETVARLTQARDIYENLAALARQHEAQEQETSQSDVSKAVKAQNDAIRGGAANADSPFPQLSRPDMLLASAAGFGLTAAEGAHIASVEHTAITAGGHVSIATAKSFLASAVNGLRMFAQNLGIYLTAAAGKIRIQAQSDGMDLIAERVLNIISRTDAINLTASKKIVFHVANTKVVIDPEGYKVYTDGAHLVHAGSHQTDGPLATPLRMPPTDIAQAKVAAHHVLIEHDTGFALPNQPYRITLDDGQVIQGVSNALGETSLVTSNAIAFATVEMFAASEPDKVIAVSTGPITRDSNQPFTGAAPNAEKRSTRVAGKTVSTPEQGATTEDRPPEFVSCDPMNFGLRSCHFINGSTQADAPAGMPLRRNIEYQVTKTYTAAIKSALKGIDWHRLTWPLASSAVTMIQNAVKRPLQDALGSGPFGLPQGNASSRESGSVIPRVVIVIPVQAESYNLRQDVSAAFIGNYWLIAINESEIAKIVALKDKPAELDDRLRAFADTLYHEARHCQQYFWMFSLLQHFPDDYRDLPDIQKVYSAQMSDIAFKAAGSTSLPKDERVHIGLHRMLVFHYYWLISYMQDTPGGDYLRTEVLLAEKKVCDLLKVSPEAAQKMAKFETGYRSQLHEEDAYACAEVVQAYWQNPDNPFVRNPGTCTADYAVALRIVGARG</sequence>
<protein>
    <submittedName>
        <fullName evidence="1">Type VI secretion system tip protein VgrG</fullName>
    </submittedName>
</protein>
<evidence type="ECO:0000313" key="1">
    <source>
        <dbReference type="EMBL" id="MFM0103657.1"/>
    </source>
</evidence>
<comment type="caution">
    <text evidence="1">The sequence shown here is derived from an EMBL/GenBank/DDBJ whole genome shotgun (WGS) entry which is preliminary data.</text>
</comment>
<gene>
    <name evidence="1" type="primary">vgrG</name>
    <name evidence="1" type="ORF">PQR01_09250</name>
</gene>
<accession>A0ACC7N893</accession>